<dbReference type="SMART" id="SM00848">
    <property type="entry name" value="Inhibitor_I29"/>
    <property type="match status" value="1"/>
</dbReference>
<evidence type="ECO:0000313" key="7">
    <source>
        <dbReference type="EMBL" id="CAF4445544.1"/>
    </source>
</evidence>
<dbReference type="InterPro" id="IPR013201">
    <property type="entry name" value="Prot_inhib_I29"/>
</dbReference>
<organism evidence="5 8">
    <name type="scientific">Didymodactylos carnosus</name>
    <dbReference type="NCBI Taxonomy" id="1234261"/>
    <lineage>
        <taxon>Eukaryota</taxon>
        <taxon>Metazoa</taxon>
        <taxon>Spiralia</taxon>
        <taxon>Gnathifera</taxon>
        <taxon>Rotifera</taxon>
        <taxon>Eurotatoria</taxon>
        <taxon>Bdelloidea</taxon>
        <taxon>Philodinida</taxon>
        <taxon>Philodinidae</taxon>
        <taxon>Didymodactylos</taxon>
    </lineage>
</organism>
<dbReference type="InterPro" id="IPR038765">
    <property type="entry name" value="Papain-like_cys_pep_sf"/>
</dbReference>
<dbReference type="GO" id="GO:0006508">
    <property type="term" value="P:proteolysis"/>
    <property type="evidence" value="ECO:0007669"/>
    <property type="project" value="InterPro"/>
</dbReference>
<dbReference type="Proteomes" id="UP000681722">
    <property type="component" value="Unassembled WGS sequence"/>
</dbReference>
<dbReference type="Proteomes" id="UP000663829">
    <property type="component" value="Unassembled WGS sequence"/>
</dbReference>
<protein>
    <submittedName>
        <fullName evidence="5">Uncharacterized protein</fullName>
    </submittedName>
</protein>
<dbReference type="Proteomes" id="UP000682733">
    <property type="component" value="Unassembled WGS sequence"/>
</dbReference>
<reference evidence="5" key="1">
    <citation type="submission" date="2021-02" db="EMBL/GenBank/DDBJ databases">
        <authorList>
            <person name="Nowell W R."/>
        </authorList>
    </citation>
    <scope>NUCLEOTIDE SEQUENCE</scope>
</reference>
<proteinExistence type="inferred from homology"/>
<feature type="domain" description="Cathepsin propeptide inhibitor" evidence="3">
    <location>
        <begin position="1"/>
        <end position="48"/>
    </location>
</feature>
<dbReference type="EMBL" id="CAJNOQ010031247">
    <property type="protein sequence ID" value="CAF1578936.1"/>
    <property type="molecule type" value="Genomic_DNA"/>
</dbReference>
<dbReference type="EMBL" id="CAJOBA010055780">
    <property type="protein sequence ID" value="CAF4286584.1"/>
    <property type="molecule type" value="Genomic_DNA"/>
</dbReference>
<dbReference type="InterPro" id="IPR000668">
    <property type="entry name" value="Peptidase_C1A_C"/>
</dbReference>
<accession>A0A815Z809</accession>
<dbReference type="InterPro" id="IPR039417">
    <property type="entry name" value="Peptidase_C1A_papain-like"/>
</dbReference>
<evidence type="ECO:0000259" key="3">
    <source>
        <dbReference type="SMART" id="SM00848"/>
    </source>
</evidence>
<evidence type="ECO:0000313" key="5">
    <source>
        <dbReference type="EMBL" id="CAF1578936.1"/>
    </source>
</evidence>
<sequence length="317" mass="35761">MSRSDSEKYVRMNNFKKTLKFITETNSAEESTFKLGLNKFSDWTRDELERHTGLIPDNNENISPRFGVDPISDAETLFPLNNQSHDSWDWTEHQVVTPAKNQGQCGSCFAFAFVGVLESNYAIRHGTSREMSEQQFVDCAALSGCKGSNFVPCYNYMKSKHWYVQSASNYPYIAIAQSCQVHHPSEIHVGEKLYKRVPTNDEVALKTLLRKYGPVYISFNVGNRANESPLLTDISKKFSAYSSGIFDVPGCNEKPRQNHAMLLVGYGQDRSTGLDYWKVKNSWGSTWGEKGFIRVRRGVNMGGIAANAYYIGSLSSF</sequence>
<comment type="caution">
    <text evidence="5">The sequence shown here is derived from an EMBL/GenBank/DDBJ whole genome shotgun (WGS) entry which is preliminary data.</text>
</comment>
<dbReference type="GO" id="GO:0008234">
    <property type="term" value="F:cysteine-type peptidase activity"/>
    <property type="evidence" value="ECO:0007669"/>
    <property type="project" value="InterPro"/>
</dbReference>
<evidence type="ECO:0000256" key="1">
    <source>
        <dbReference type="ARBA" id="ARBA00008455"/>
    </source>
</evidence>
<dbReference type="Gene3D" id="3.90.70.10">
    <property type="entry name" value="Cysteine proteinases"/>
    <property type="match status" value="1"/>
</dbReference>
<dbReference type="PRINTS" id="PR00705">
    <property type="entry name" value="PAPAIN"/>
</dbReference>
<dbReference type="Proteomes" id="UP000677228">
    <property type="component" value="Unassembled WGS sequence"/>
</dbReference>
<dbReference type="EMBL" id="CAJNOK010033780">
    <property type="protein sequence ID" value="CAF1497758.1"/>
    <property type="molecule type" value="Genomic_DNA"/>
</dbReference>
<comment type="similarity">
    <text evidence="1">Belongs to the peptidase C1 family.</text>
</comment>
<dbReference type="OrthoDB" id="10253408at2759"/>
<gene>
    <name evidence="5" type="ORF">GPM918_LOCUS40946</name>
    <name evidence="4" type="ORF">OVA965_LOCUS36797</name>
    <name evidence="7" type="ORF">SRO942_LOCUS41944</name>
    <name evidence="6" type="ORF">TMI583_LOCUS37830</name>
</gene>
<evidence type="ECO:0000313" key="8">
    <source>
        <dbReference type="Proteomes" id="UP000663829"/>
    </source>
</evidence>
<keyword evidence="8" id="KW-1185">Reference proteome</keyword>
<name>A0A815Z809_9BILA</name>
<evidence type="ECO:0000259" key="2">
    <source>
        <dbReference type="SMART" id="SM00645"/>
    </source>
</evidence>
<dbReference type="Pfam" id="PF08246">
    <property type="entry name" value="Inhibitor_I29"/>
    <property type="match status" value="1"/>
</dbReference>
<dbReference type="PANTHER" id="PTHR12411">
    <property type="entry name" value="CYSTEINE PROTEASE FAMILY C1-RELATED"/>
    <property type="match status" value="1"/>
</dbReference>
<feature type="domain" description="Peptidase C1A papain C-terminal" evidence="2">
    <location>
        <begin position="84"/>
        <end position="312"/>
    </location>
</feature>
<dbReference type="SMART" id="SM00645">
    <property type="entry name" value="Pept_C1"/>
    <property type="match status" value="1"/>
</dbReference>
<dbReference type="Pfam" id="PF00112">
    <property type="entry name" value="Peptidase_C1"/>
    <property type="match status" value="1"/>
</dbReference>
<dbReference type="InterPro" id="IPR013128">
    <property type="entry name" value="Peptidase_C1A"/>
</dbReference>
<dbReference type="AlphaFoldDB" id="A0A815Z809"/>
<dbReference type="EMBL" id="CAJOBC010097178">
    <property type="protein sequence ID" value="CAF4445544.1"/>
    <property type="molecule type" value="Genomic_DNA"/>
</dbReference>
<evidence type="ECO:0000313" key="6">
    <source>
        <dbReference type="EMBL" id="CAF4286584.1"/>
    </source>
</evidence>
<evidence type="ECO:0000313" key="4">
    <source>
        <dbReference type="EMBL" id="CAF1497758.1"/>
    </source>
</evidence>
<dbReference type="SUPFAM" id="SSF54001">
    <property type="entry name" value="Cysteine proteinases"/>
    <property type="match status" value="1"/>
</dbReference>
<dbReference type="CDD" id="cd02248">
    <property type="entry name" value="Peptidase_C1A"/>
    <property type="match status" value="1"/>
</dbReference>